<dbReference type="PRINTS" id="PR01438">
    <property type="entry name" value="UNVRSLSTRESS"/>
</dbReference>
<evidence type="ECO:0000313" key="3">
    <source>
        <dbReference type="EMBL" id="CQH59982.1"/>
    </source>
</evidence>
<dbReference type="Pfam" id="PF00582">
    <property type="entry name" value="Usp"/>
    <property type="match status" value="1"/>
</dbReference>
<dbReference type="Gene3D" id="3.40.50.620">
    <property type="entry name" value="HUPs"/>
    <property type="match status" value="1"/>
</dbReference>
<dbReference type="PANTHER" id="PTHR46268">
    <property type="entry name" value="STRESS RESPONSE PROTEIN NHAX"/>
    <property type="match status" value="1"/>
</dbReference>
<dbReference type="Proteomes" id="UP000066737">
    <property type="component" value="Chromosome I"/>
</dbReference>
<dbReference type="GeneID" id="26659722"/>
<dbReference type="KEGG" id="hhb:Hhub_3100"/>
<reference evidence="4" key="1">
    <citation type="journal article" date="2016" name="Environ. Microbiol.">
        <title>The complete genome of a viable archaeum isolated from 123-million-year-old rock salt.</title>
        <authorList>
            <person name="Jaakkola S.T."/>
            <person name="Pfeiffer F."/>
            <person name="Ravantti J.J."/>
            <person name="Guo Q."/>
            <person name="Liu Y."/>
            <person name="Chen X."/>
            <person name="Ma H."/>
            <person name="Yang C."/>
            <person name="Oksanen H.M."/>
            <person name="Bamford D.H."/>
        </authorList>
    </citation>
    <scope>NUCLEOTIDE SEQUENCE</scope>
    <source>
        <strain evidence="4">JI20-1</strain>
    </source>
</reference>
<proteinExistence type="inferred from homology"/>
<dbReference type="SUPFAM" id="SSF52402">
    <property type="entry name" value="Adenine nucleotide alpha hydrolases-like"/>
    <property type="match status" value="1"/>
</dbReference>
<name>A0A0U5H2A7_9EURY</name>
<keyword evidence="4" id="KW-1185">Reference proteome</keyword>
<dbReference type="CDD" id="cd00293">
    <property type="entry name" value="USP-like"/>
    <property type="match status" value="1"/>
</dbReference>
<evidence type="ECO:0000313" key="4">
    <source>
        <dbReference type="Proteomes" id="UP000066737"/>
    </source>
</evidence>
<evidence type="ECO:0000256" key="1">
    <source>
        <dbReference type="ARBA" id="ARBA00008791"/>
    </source>
</evidence>
<organism evidence="3 4">
    <name type="scientific">Halobacterium hubeiense</name>
    <dbReference type="NCBI Taxonomy" id="1407499"/>
    <lineage>
        <taxon>Archaea</taxon>
        <taxon>Methanobacteriati</taxon>
        <taxon>Methanobacteriota</taxon>
        <taxon>Stenosarchaea group</taxon>
        <taxon>Halobacteria</taxon>
        <taxon>Halobacteriales</taxon>
        <taxon>Halobacteriaceae</taxon>
        <taxon>Halobacterium</taxon>
    </lineage>
</organism>
<dbReference type="RefSeq" id="WP_059057481.1">
    <property type="nucleotide sequence ID" value="NZ_CEML01000001.1"/>
</dbReference>
<dbReference type="InterPro" id="IPR006015">
    <property type="entry name" value="Universal_stress_UspA"/>
</dbReference>
<dbReference type="PIRSF" id="PIRSF006276">
    <property type="entry name" value="UspA"/>
    <property type="match status" value="1"/>
</dbReference>
<accession>A0A0U5H2A7</accession>
<sequence length="144" mass="15501">MYDRILVPTDGGDASPKVFAHAADIAARRDATVHVLYVVDDRAFLTLDDAMQSEAVEQLRAEGRGALSDAKQTFEAEGVAVETELRRGDPGEEILDYAGDADVDLVVMGTRRGDFQNSMLGSVSREVVTSADVPVLTVSLTDEE</sequence>
<dbReference type="STRING" id="1407499.HHUB_3100"/>
<dbReference type="InterPro" id="IPR014729">
    <property type="entry name" value="Rossmann-like_a/b/a_fold"/>
</dbReference>
<dbReference type="AlphaFoldDB" id="A0A0U5H2A7"/>
<dbReference type="PANTHER" id="PTHR46268:SF6">
    <property type="entry name" value="UNIVERSAL STRESS PROTEIN UP12"/>
    <property type="match status" value="1"/>
</dbReference>
<comment type="similarity">
    <text evidence="1">Belongs to the universal stress protein A family.</text>
</comment>
<protein>
    <submittedName>
        <fullName evidence="3">UspA domain protein</fullName>
    </submittedName>
</protein>
<dbReference type="EMBL" id="LN831302">
    <property type="protein sequence ID" value="CQH59982.1"/>
    <property type="molecule type" value="Genomic_DNA"/>
</dbReference>
<dbReference type="InterPro" id="IPR006016">
    <property type="entry name" value="UspA"/>
</dbReference>
<feature type="domain" description="UspA" evidence="2">
    <location>
        <begin position="1"/>
        <end position="138"/>
    </location>
</feature>
<dbReference type="OrthoDB" id="105697at2157"/>
<gene>
    <name evidence="3" type="ORF">HHUB_3100</name>
</gene>
<evidence type="ECO:0000259" key="2">
    <source>
        <dbReference type="Pfam" id="PF00582"/>
    </source>
</evidence>